<feature type="transmembrane region" description="Helical" evidence="7">
    <location>
        <begin position="600"/>
        <end position="619"/>
    </location>
</feature>
<feature type="region of interest" description="Disordered" evidence="6">
    <location>
        <begin position="443"/>
        <end position="530"/>
    </location>
</feature>
<evidence type="ECO:0000313" key="9">
    <source>
        <dbReference type="Proteomes" id="UP000054266"/>
    </source>
</evidence>
<dbReference type="InterPro" id="IPR044089">
    <property type="entry name" value="Alr1-like"/>
</dbReference>
<dbReference type="Gene3D" id="1.20.58.340">
    <property type="entry name" value="Magnesium transport protein CorA, transmembrane region"/>
    <property type="match status" value="2"/>
</dbReference>
<dbReference type="SUPFAM" id="SSF143865">
    <property type="entry name" value="CorA soluble domain-like"/>
    <property type="match status" value="1"/>
</dbReference>
<feature type="transmembrane region" description="Helical" evidence="7">
    <location>
        <begin position="838"/>
        <end position="859"/>
    </location>
</feature>
<dbReference type="Pfam" id="PF01544">
    <property type="entry name" value="CorA"/>
    <property type="match status" value="2"/>
</dbReference>
<feature type="region of interest" description="Disordered" evidence="6">
    <location>
        <begin position="1"/>
        <end position="248"/>
    </location>
</feature>
<keyword evidence="9" id="KW-1185">Reference proteome</keyword>
<dbReference type="Gene3D" id="3.30.460.20">
    <property type="entry name" value="CorA soluble domain-like"/>
    <property type="match status" value="1"/>
</dbReference>
<name>A0A0D2FTI5_9EURO</name>
<feature type="transmembrane region" description="Helical" evidence="7">
    <location>
        <begin position="803"/>
        <end position="826"/>
    </location>
</feature>
<feature type="compositionally biased region" description="Polar residues" evidence="6">
    <location>
        <begin position="470"/>
        <end position="482"/>
    </location>
</feature>
<dbReference type="SUPFAM" id="SSF144083">
    <property type="entry name" value="Magnesium transport protein CorA, transmembrane region"/>
    <property type="match status" value="1"/>
</dbReference>
<evidence type="ECO:0000256" key="4">
    <source>
        <dbReference type="ARBA" id="ARBA00022989"/>
    </source>
</evidence>
<comment type="subcellular location">
    <subcellularLocation>
        <location evidence="1">Membrane</location>
        <topology evidence="1">Multi-pass membrane protein</topology>
    </subcellularLocation>
</comment>
<evidence type="ECO:0000256" key="5">
    <source>
        <dbReference type="ARBA" id="ARBA00023136"/>
    </source>
</evidence>
<dbReference type="AlphaFoldDB" id="A0A0D2FTI5"/>
<accession>A0A0D2FTI5</accession>
<dbReference type="InterPro" id="IPR045863">
    <property type="entry name" value="CorA_TM1_TM2"/>
</dbReference>
<organism evidence="8 9">
    <name type="scientific">Phialophora macrospora</name>
    <dbReference type="NCBI Taxonomy" id="1851006"/>
    <lineage>
        <taxon>Eukaryota</taxon>
        <taxon>Fungi</taxon>
        <taxon>Dikarya</taxon>
        <taxon>Ascomycota</taxon>
        <taxon>Pezizomycotina</taxon>
        <taxon>Eurotiomycetes</taxon>
        <taxon>Chaetothyriomycetidae</taxon>
        <taxon>Chaetothyriales</taxon>
        <taxon>Herpotrichiellaceae</taxon>
        <taxon>Phialophora</taxon>
    </lineage>
</organism>
<dbReference type="PANTHER" id="PTHR21535">
    <property type="entry name" value="MAGNESIUM AND COBALT TRANSPORT PROTEIN/MITOCHONDRIAL IMPORT INNER MEMBRANE TRANSLOCASE SUBUNIT TIM8"/>
    <property type="match status" value="1"/>
</dbReference>
<dbReference type="CDD" id="cd12829">
    <property type="entry name" value="Alr1p-like"/>
    <property type="match status" value="1"/>
</dbReference>
<feature type="region of interest" description="Disordered" evidence="6">
    <location>
        <begin position="286"/>
        <end position="356"/>
    </location>
</feature>
<comment type="similarity">
    <text evidence="2">Belongs to the CorA metal ion transporter (MIT) (TC 1.A.35) family.</text>
</comment>
<sequence length="866" mass="97164">MQPLPPPNRGQSSQPTGARDQTRPEMDPSPSAQTAGEGRTSTVSTTAADGKKKKRHRAGKKRRNRRQSFAAPSESSAIASGRDGPTDDPLIEEAQPSPIRQSLYRSNTRNLSGESLDSEALLDHRDQPTLRPRRDSRLNSLFTTPYRNNLFPKSETGGRNRQRGQQGTSSRDGSDNEDANDNTPLLSGAQERRSPEQTGYGLFRVKSNTSTLSIGSKQPRRQRTIGTPSHSVPKSDASYDINNPPSMPGSPRLGALYEDVMVDEVNFLNRSPDSRRNVAAGGKDVLIDIDGDHDDNPNSAPPSPRLRPGGVQRHRSSTMNAEADVCFPTEDVSETGDVFDRSHAQGQYPGGQRRRRREREDWPKLWVLDEWAREEKEARAAGERRAKKISEPVFVEGRLRPRKSAWHRVEEDKQYRFTYFNEDFSSTIHAETISELVQPDGGFRELFIPDPPEIVDSSDSEDEDVLEMTSALQSPKSTTAVEKTSGMPSLADTLKPVTSGKSSDKSKNSGSATPQNRHSSTQTPKPKKYGPRPTFWLDVLCPTETEMRVLGKAFGIHALTTEDVLMQEAREKVELFRNYYFINYRTFEQDTHSEDYLEPINMYMCVFGYGIITFHFSPIPHPANVRRRIRQLSDYLLLSADWISYAIIDDITDVYGPLITHIEQEVDAIDDLILRAFQHTAALSGEYGEKEFNEKGTDEGDPGVSGIDMLIRIGECRKRVMSMYRLLGNKADVIKGFAKRCNEQWEVAPKSEIGLYLGDIQDHILTMTGNLSHYETLLSRAHGNYLAQVSIHMNERQEKTADVLGKLTVLGTIVLPMNIVTGMFGGNFKVPGQDVDNLWWFWGTTAGLLVFGVMCFLWCKRVYKIV</sequence>
<keyword evidence="4 7" id="KW-1133">Transmembrane helix</keyword>
<proteinExistence type="inferred from homology"/>
<dbReference type="FunFam" id="1.20.58.340:FF:000014">
    <property type="entry name" value="CorA family metal ion transporter"/>
    <property type="match status" value="1"/>
</dbReference>
<feature type="compositionally biased region" description="Polar residues" evidence="6">
    <location>
        <begin position="30"/>
        <end position="47"/>
    </location>
</feature>
<dbReference type="PANTHER" id="PTHR21535:SF51">
    <property type="entry name" value="MANGANESE RESISTANCE PROTEIN MNR2"/>
    <property type="match status" value="1"/>
</dbReference>
<feature type="compositionally biased region" description="Polar residues" evidence="6">
    <location>
        <begin position="98"/>
        <end position="115"/>
    </location>
</feature>
<dbReference type="GO" id="GO:0010961">
    <property type="term" value="P:intracellular magnesium ion homeostasis"/>
    <property type="evidence" value="ECO:0007669"/>
    <property type="project" value="TreeGrafter"/>
</dbReference>
<protein>
    <submittedName>
        <fullName evidence="8">Uncharacterized protein</fullName>
    </submittedName>
</protein>
<evidence type="ECO:0000313" key="8">
    <source>
        <dbReference type="EMBL" id="KIW71738.1"/>
    </source>
</evidence>
<dbReference type="InterPro" id="IPR002523">
    <property type="entry name" value="MgTranspt_CorA/ZnTranspt_ZntB"/>
</dbReference>
<gene>
    <name evidence="8" type="ORF">PV04_03873</name>
</gene>
<feature type="compositionally biased region" description="Polar residues" evidence="6">
    <location>
        <begin position="512"/>
        <end position="524"/>
    </location>
</feature>
<keyword evidence="3 7" id="KW-0812">Transmembrane</keyword>
<keyword evidence="5 7" id="KW-0472">Membrane</keyword>
<dbReference type="HOGENOM" id="CLU_007127_10_0_1"/>
<dbReference type="EMBL" id="KN846957">
    <property type="protein sequence ID" value="KIW71738.1"/>
    <property type="molecule type" value="Genomic_DNA"/>
</dbReference>
<feature type="compositionally biased region" description="Basic and acidic residues" evidence="6">
    <location>
        <begin position="121"/>
        <end position="137"/>
    </location>
</feature>
<dbReference type="GO" id="GO:0015095">
    <property type="term" value="F:magnesium ion transmembrane transporter activity"/>
    <property type="evidence" value="ECO:0007669"/>
    <property type="project" value="InterPro"/>
</dbReference>
<dbReference type="GO" id="GO:0000329">
    <property type="term" value="C:fungal-type vacuole membrane"/>
    <property type="evidence" value="ECO:0007669"/>
    <property type="project" value="TreeGrafter"/>
</dbReference>
<feature type="compositionally biased region" description="Basic residues" evidence="6">
    <location>
        <begin position="51"/>
        <end position="66"/>
    </location>
</feature>
<feature type="compositionally biased region" description="Polar residues" evidence="6">
    <location>
        <begin position="206"/>
        <end position="216"/>
    </location>
</feature>
<dbReference type="Proteomes" id="UP000054266">
    <property type="component" value="Unassembled WGS sequence"/>
</dbReference>
<feature type="compositionally biased region" description="Acidic residues" evidence="6">
    <location>
        <begin position="456"/>
        <end position="466"/>
    </location>
</feature>
<evidence type="ECO:0000256" key="1">
    <source>
        <dbReference type="ARBA" id="ARBA00004141"/>
    </source>
</evidence>
<evidence type="ECO:0000256" key="6">
    <source>
        <dbReference type="SAM" id="MobiDB-lite"/>
    </source>
</evidence>
<feature type="compositionally biased region" description="Polar residues" evidence="6">
    <location>
        <begin position="138"/>
        <end position="147"/>
    </location>
</feature>
<dbReference type="InterPro" id="IPR045861">
    <property type="entry name" value="CorA_cytoplasmic_dom"/>
</dbReference>
<evidence type="ECO:0000256" key="2">
    <source>
        <dbReference type="ARBA" id="ARBA00009765"/>
    </source>
</evidence>
<reference evidence="8 9" key="1">
    <citation type="submission" date="2015-01" db="EMBL/GenBank/DDBJ databases">
        <title>The Genome Sequence of Capronia semiimmersa CBS27337.</title>
        <authorList>
            <consortium name="The Broad Institute Genomics Platform"/>
            <person name="Cuomo C."/>
            <person name="de Hoog S."/>
            <person name="Gorbushina A."/>
            <person name="Stielow B."/>
            <person name="Teixiera M."/>
            <person name="Abouelleil A."/>
            <person name="Chapman S.B."/>
            <person name="Priest M."/>
            <person name="Young S.K."/>
            <person name="Wortman J."/>
            <person name="Nusbaum C."/>
            <person name="Birren B."/>
        </authorList>
    </citation>
    <scope>NUCLEOTIDE SEQUENCE [LARGE SCALE GENOMIC DNA]</scope>
    <source>
        <strain evidence="8 9">CBS 27337</strain>
    </source>
</reference>
<dbReference type="FunFam" id="1.20.58.340:FF:000008">
    <property type="entry name" value="CorA family metal ion transporter"/>
    <property type="match status" value="1"/>
</dbReference>
<dbReference type="STRING" id="5601.A0A0D2FTI5"/>
<evidence type="ECO:0000256" key="7">
    <source>
        <dbReference type="SAM" id="Phobius"/>
    </source>
</evidence>
<feature type="compositionally biased region" description="Low complexity" evidence="6">
    <location>
        <begin position="157"/>
        <end position="171"/>
    </location>
</feature>
<evidence type="ECO:0000256" key="3">
    <source>
        <dbReference type="ARBA" id="ARBA00022692"/>
    </source>
</evidence>